<dbReference type="Pfam" id="PF00248">
    <property type="entry name" value="Aldo_ket_red"/>
    <property type="match status" value="1"/>
</dbReference>
<dbReference type="GO" id="GO:0005737">
    <property type="term" value="C:cytoplasm"/>
    <property type="evidence" value="ECO:0007669"/>
    <property type="project" value="TreeGrafter"/>
</dbReference>
<keyword evidence="4" id="KW-1185">Reference proteome</keyword>
<dbReference type="PANTHER" id="PTHR43625">
    <property type="entry name" value="AFLATOXIN B1 ALDEHYDE REDUCTASE"/>
    <property type="match status" value="1"/>
</dbReference>
<gene>
    <name evidence="3" type="ORF">K470DRAFT_108064</name>
</gene>
<dbReference type="Proteomes" id="UP000799421">
    <property type="component" value="Unassembled WGS sequence"/>
</dbReference>
<accession>A0A6A7BVJ1</accession>
<reference evidence="3" key="1">
    <citation type="journal article" date="2020" name="Stud. Mycol.">
        <title>101 Dothideomycetes genomes: a test case for predicting lifestyles and emergence of pathogens.</title>
        <authorList>
            <person name="Haridas S."/>
            <person name="Albert R."/>
            <person name="Binder M."/>
            <person name="Bloem J."/>
            <person name="Labutti K."/>
            <person name="Salamov A."/>
            <person name="Andreopoulos B."/>
            <person name="Baker S."/>
            <person name="Barry K."/>
            <person name="Bills G."/>
            <person name="Bluhm B."/>
            <person name="Cannon C."/>
            <person name="Castanera R."/>
            <person name="Culley D."/>
            <person name="Daum C."/>
            <person name="Ezra D."/>
            <person name="Gonzalez J."/>
            <person name="Henrissat B."/>
            <person name="Kuo A."/>
            <person name="Liang C."/>
            <person name="Lipzen A."/>
            <person name="Lutzoni F."/>
            <person name="Magnuson J."/>
            <person name="Mondo S."/>
            <person name="Nolan M."/>
            <person name="Ohm R."/>
            <person name="Pangilinan J."/>
            <person name="Park H.-J."/>
            <person name="Ramirez L."/>
            <person name="Alfaro M."/>
            <person name="Sun H."/>
            <person name="Tritt A."/>
            <person name="Yoshinaga Y."/>
            <person name="Zwiers L.-H."/>
            <person name="Turgeon B."/>
            <person name="Goodwin S."/>
            <person name="Spatafora J."/>
            <person name="Crous P."/>
            <person name="Grigoriev I."/>
        </authorList>
    </citation>
    <scope>NUCLEOTIDE SEQUENCE</scope>
    <source>
        <strain evidence="3">CBS 480.64</strain>
    </source>
</reference>
<dbReference type="AlphaFoldDB" id="A0A6A7BVJ1"/>
<evidence type="ECO:0000313" key="4">
    <source>
        <dbReference type="Proteomes" id="UP000799421"/>
    </source>
</evidence>
<protein>
    <submittedName>
        <fullName evidence="3">Aldo/keto reductase</fullName>
    </submittedName>
</protein>
<name>A0A6A7BVJ1_9PEZI</name>
<evidence type="ECO:0000256" key="1">
    <source>
        <dbReference type="ARBA" id="ARBA00023002"/>
    </source>
</evidence>
<proteinExistence type="predicted"/>
<sequence length="327" mass="35125">MSITVAGKPVGPIGFGMISVSRKSSPDEGIATLKAALNAGANFWNAGEFYGTAEYNSLHLLNKYFAKYPEDADKVVVSVKGCFDMASAKALNDEKGVRGSIENCLKILDGKCKIDVFEAARGDPDVPIETTVGAIAEYVKAGKVGGIGLSECSASTIRKASAVHPITAVEVELSPFETKILTNGVADTCREHKIPIIAYSPLGHGFLSGELKKFEDMAPDDYRRNFPRFKSDVFDNNIQVAHQVEQMAKTKGCSMPQVAIAWVLAQTKLVGAPVIPIPGTTKVSRLEENMNPAKLSDQDVAELSDAVAKIEVKGDRAPEAFKKYLDV</sequence>
<dbReference type="Gene3D" id="3.20.20.100">
    <property type="entry name" value="NADP-dependent oxidoreductase domain"/>
    <property type="match status" value="1"/>
</dbReference>
<dbReference type="CDD" id="cd19077">
    <property type="entry name" value="AKR_AKR8A1-2"/>
    <property type="match status" value="1"/>
</dbReference>
<dbReference type="InterPro" id="IPR036812">
    <property type="entry name" value="NAD(P)_OxRdtase_dom_sf"/>
</dbReference>
<organism evidence="3 4">
    <name type="scientific">Piedraia hortae CBS 480.64</name>
    <dbReference type="NCBI Taxonomy" id="1314780"/>
    <lineage>
        <taxon>Eukaryota</taxon>
        <taxon>Fungi</taxon>
        <taxon>Dikarya</taxon>
        <taxon>Ascomycota</taxon>
        <taxon>Pezizomycotina</taxon>
        <taxon>Dothideomycetes</taxon>
        <taxon>Dothideomycetidae</taxon>
        <taxon>Capnodiales</taxon>
        <taxon>Piedraiaceae</taxon>
        <taxon>Piedraia</taxon>
    </lineage>
</organism>
<evidence type="ECO:0000259" key="2">
    <source>
        <dbReference type="Pfam" id="PF00248"/>
    </source>
</evidence>
<dbReference type="OrthoDB" id="37537at2759"/>
<evidence type="ECO:0000313" key="3">
    <source>
        <dbReference type="EMBL" id="KAF2859224.1"/>
    </source>
</evidence>
<dbReference type="EMBL" id="MU005996">
    <property type="protein sequence ID" value="KAF2859224.1"/>
    <property type="molecule type" value="Genomic_DNA"/>
</dbReference>
<dbReference type="InterPro" id="IPR050791">
    <property type="entry name" value="Aldo-Keto_reductase"/>
</dbReference>
<feature type="domain" description="NADP-dependent oxidoreductase" evidence="2">
    <location>
        <begin position="12"/>
        <end position="305"/>
    </location>
</feature>
<dbReference type="SUPFAM" id="SSF51430">
    <property type="entry name" value="NAD(P)-linked oxidoreductase"/>
    <property type="match status" value="1"/>
</dbReference>
<dbReference type="GO" id="GO:0016491">
    <property type="term" value="F:oxidoreductase activity"/>
    <property type="evidence" value="ECO:0007669"/>
    <property type="project" value="UniProtKB-KW"/>
</dbReference>
<dbReference type="PANTHER" id="PTHR43625:SF78">
    <property type="entry name" value="PYRIDOXAL REDUCTASE-RELATED"/>
    <property type="match status" value="1"/>
</dbReference>
<keyword evidence="1" id="KW-0560">Oxidoreductase</keyword>
<dbReference type="InterPro" id="IPR023210">
    <property type="entry name" value="NADP_OxRdtase_dom"/>
</dbReference>